<protein>
    <recommendedName>
        <fullName evidence="4">Secreted protein</fullName>
    </recommendedName>
</protein>
<feature type="signal peptide" evidence="2">
    <location>
        <begin position="1"/>
        <end position="23"/>
    </location>
</feature>
<dbReference type="PROSITE" id="PS51257">
    <property type="entry name" value="PROKAR_LIPOPROTEIN"/>
    <property type="match status" value="1"/>
</dbReference>
<evidence type="ECO:0000256" key="1">
    <source>
        <dbReference type="SAM" id="MobiDB-lite"/>
    </source>
</evidence>
<feature type="chain" id="PRO_5027962934" description="Secreted protein" evidence="2">
    <location>
        <begin position="24"/>
        <end position="65"/>
    </location>
</feature>
<organism evidence="3">
    <name type="scientific">uncultured Sulfurovum sp</name>
    <dbReference type="NCBI Taxonomy" id="269237"/>
    <lineage>
        <taxon>Bacteria</taxon>
        <taxon>Pseudomonadati</taxon>
        <taxon>Campylobacterota</taxon>
        <taxon>Epsilonproteobacteria</taxon>
        <taxon>Campylobacterales</taxon>
        <taxon>Sulfurovaceae</taxon>
        <taxon>Sulfurovum</taxon>
        <taxon>environmental samples</taxon>
    </lineage>
</organism>
<dbReference type="AlphaFoldDB" id="A0A6S6SZT2"/>
<keyword evidence="2" id="KW-0732">Signal</keyword>
<evidence type="ECO:0000256" key="2">
    <source>
        <dbReference type="SAM" id="SignalP"/>
    </source>
</evidence>
<evidence type="ECO:0008006" key="4">
    <source>
        <dbReference type="Google" id="ProtNLM"/>
    </source>
</evidence>
<evidence type="ECO:0000313" key="3">
    <source>
        <dbReference type="EMBL" id="CAA6808462.1"/>
    </source>
</evidence>
<proteinExistence type="predicted"/>
<dbReference type="EMBL" id="CACVAX010000018">
    <property type="protein sequence ID" value="CAA6808462.1"/>
    <property type="molecule type" value="Genomic_DNA"/>
</dbReference>
<reference evidence="3" key="1">
    <citation type="submission" date="2020-01" db="EMBL/GenBank/DDBJ databases">
        <authorList>
            <person name="Meier V. D."/>
            <person name="Meier V D."/>
        </authorList>
    </citation>
    <scope>NUCLEOTIDE SEQUENCE</scope>
    <source>
        <strain evidence="3">HLG_WM_MAG_04</strain>
    </source>
</reference>
<gene>
    <name evidence="3" type="ORF">HELGO_WM3870</name>
</gene>
<feature type="compositionally biased region" description="Acidic residues" evidence="1">
    <location>
        <begin position="44"/>
        <end position="56"/>
    </location>
</feature>
<feature type="region of interest" description="Disordered" evidence="1">
    <location>
        <begin position="43"/>
        <end position="65"/>
    </location>
</feature>
<sequence length="65" mass="7380">MMKLLQYLLIAFLAMGFFTGCGSSDNEAKTDFFYDVQNALQQNENDEPLEIQDTNDESSNFDSLT</sequence>
<accession>A0A6S6SZT2</accession>
<name>A0A6S6SZT2_9BACT</name>